<proteinExistence type="inferred from homology"/>
<dbReference type="Pfam" id="PF02839">
    <property type="entry name" value="CBM_5_12"/>
    <property type="match status" value="1"/>
</dbReference>
<dbReference type="Gene3D" id="2.60.40.10">
    <property type="entry name" value="Immunoglobulins"/>
    <property type="match status" value="1"/>
</dbReference>
<dbReference type="AlphaFoldDB" id="A0A6N2YRL3"/>
<dbReference type="SUPFAM" id="SSF51445">
    <property type="entry name" value="(Trans)glycosidases"/>
    <property type="match status" value="1"/>
</dbReference>
<dbReference type="PANTHER" id="PTHR45708:SF49">
    <property type="entry name" value="ENDOCHITINASE"/>
    <property type="match status" value="1"/>
</dbReference>
<dbReference type="Gene3D" id="2.10.10.20">
    <property type="entry name" value="Carbohydrate-binding module superfamily 5/12"/>
    <property type="match status" value="1"/>
</dbReference>
<gene>
    <name evidence="9" type="primary">chiD</name>
    <name evidence="9" type="ORF">CTLFYP3_00459</name>
</gene>
<dbReference type="InterPro" id="IPR036573">
    <property type="entry name" value="CBM_sf_5/12"/>
</dbReference>
<evidence type="ECO:0000313" key="9">
    <source>
        <dbReference type="EMBL" id="VYT69551.1"/>
    </source>
</evidence>
<dbReference type="PANTHER" id="PTHR45708">
    <property type="entry name" value="ENDOCHITINASE"/>
    <property type="match status" value="1"/>
</dbReference>
<protein>
    <recommendedName>
        <fullName evidence="2">chitinase</fullName>
        <ecNumber evidence="2">3.2.1.14</ecNumber>
    </recommendedName>
</protein>
<evidence type="ECO:0000256" key="3">
    <source>
        <dbReference type="ARBA" id="ARBA00022801"/>
    </source>
</evidence>
<evidence type="ECO:0000256" key="4">
    <source>
        <dbReference type="ARBA" id="ARBA00023277"/>
    </source>
</evidence>
<dbReference type="Gene3D" id="3.20.20.80">
    <property type="entry name" value="Glycosidases"/>
    <property type="match status" value="1"/>
</dbReference>
<comment type="similarity">
    <text evidence="1">Belongs to the glycosyl hydrolase 18 family. Chitinase class II subfamily.</text>
</comment>
<dbReference type="InterPro" id="IPR001579">
    <property type="entry name" value="Glyco_hydro_18_chit_AS"/>
</dbReference>
<dbReference type="EMBL" id="CACRTO010000005">
    <property type="protein sequence ID" value="VYT69551.1"/>
    <property type="molecule type" value="Genomic_DNA"/>
</dbReference>
<dbReference type="SUPFAM" id="SSF51055">
    <property type="entry name" value="Carbohydrate binding domain"/>
    <property type="match status" value="1"/>
</dbReference>
<dbReference type="InterPro" id="IPR017853">
    <property type="entry name" value="GH"/>
</dbReference>
<accession>A0A6N2YRL3</accession>
<dbReference type="InterPro" id="IPR013783">
    <property type="entry name" value="Ig-like_fold"/>
</dbReference>
<dbReference type="SMART" id="SM00636">
    <property type="entry name" value="Glyco_18"/>
    <property type="match status" value="1"/>
</dbReference>
<dbReference type="EC" id="3.2.1.14" evidence="2"/>
<dbReference type="InterPro" id="IPR001223">
    <property type="entry name" value="Glyco_hydro18_cat"/>
</dbReference>
<evidence type="ECO:0000256" key="6">
    <source>
        <dbReference type="RuleBase" id="RU000489"/>
    </source>
</evidence>
<sequence length="515" mass="56440">MYKRLKKVLSFFAASMMLISVTPTIKAKADTNIAGNGRLLVGYWHNFDNGAGIVKIKDVDPAWDVINVSFGETYTDRAVVELHPVYNEKEFIDDIAYVQGKGKKVVLSLGGAEGTIQIPTDAAREKFMTSLTGLIDKYGFDGIDIDLEGGSGMILQPGDTDLKNPTTPQIVNFIKVVKDLVKKYGDGFIISMAPELSYVQGGNTGYATNWGAYLPLIDAVRNELDYLQVQHYNAGGNMALDGVTYNQGTADFQVAMVDMLLQGFQTRASKNSFFAPLKQEQVVIGVPASQKGTLNPNSGYIPPTEMLKALNYLVKGQSYGGAYKMVGEKYPNLRGMMAWSINWDNVNNKEFVKSYRPFFDSLSPIVPEKPVLKAASVKASAVSNKGYSLTIDVPAYNTATSYELFENGKSIATGVLTSGLTISQSIKKDFSNKDYGTYTYSVVLKDVAGVSAISSNTTVEVKEVEIPSVQEWQSGVSYKLGDKVTYQGKTYECIYVHTSNIAWTPNVVPTLWKQI</sequence>
<dbReference type="SMART" id="SM00495">
    <property type="entry name" value="ChtBD3"/>
    <property type="match status" value="1"/>
</dbReference>
<name>A0A6N2YRL3_9CLOT</name>
<dbReference type="InterPro" id="IPR003610">
    <property type="entry name" value="CBM5/12"/>
</dbReference>
<feature type="signal peptide" evidence="7">
    <location>
        <begin position="1"/>
        <end position="27"/>
    </location>
</feature>
<organism evidence="9">
    <name type="scientific">Clostridium tertium</name>
    <dbReference type="NCBI Taxonomy" id="1559"/>
    <lineage>
        <taxon>Bacteria</taxon>
        <taxon>Bacillati</taxon>
        <taxon>Bacillota</taxon>
        <taxon>Clostridia</taxon>
        <taxon>Eubacteriales</taxon>
        <taxon>Clostridiaceae</taxon>
        <taxon>Clostridium</taxon>
    </lineage>
</organism>
<dbReference type="InterPro" id="IPR011583">
    <property type="entry name" value="Chitinase_II/V-like_cat"/>
</dbReference>
<dbReference type="GO" id="GO:0005576">
    <property type="term" value="C:extracellular region"/>
    <property type="evidence" value="ECO:0007669"/>
    <property type="project" value="InterPro"/>
</dbReference>
<dbReference type="GO" id="GO:0008843">
    <property type="term" value="F:endochitinase activity"/>
    <property type="evidence" value="ECO:0007669"/>
    <property type="project" value="UniProtKB-EC"/>
</dbReference>
<dbReference type="InterPro" id="IPR014756">
    <property type="entry name" value="Ig_E-set"/>
</dbReference>
<evidence type="ECO:0000256" key="7">
    <source>
        <dbReference type="SAM" id="SignalP"/>
    </source>
</evidence>
<evidence type="ECO:0000256" key="5">
    <source>
        <dbReference type="ARBA" id="ARBA00023295"/>
    </source>
</evidence>
<dbReference type="GO" id="GO:0005975">
    <property type="term" value="P:carbohydrate metabolic process"/>
    <property type="evidence" value="ECO:0007669"/>
    <property type="project" value="InterPro"/>
</dbReference>
<dbReference type="RefSeq" id="WP_156624572.1">
    <property type="nucleotide sequence ID" value="NZ_CACRTO010000005.1"/>
</dbReference>
<feature type="chain" id="PRO_5038708503" description="chitinase" evidence="7">
    <location>
        <begin position="28"/>
        <end position="515"/>
    </location>
</feature>
<keyword evidence="3 6" id="KW-0378">Hydrolase</keyword>
<keyword evidence="7" id="KW-0732">Signal</keyword>
<keyword evidence="4" id="KW-0119">Carbohydrate metabolism</keyword>
<evidence type="ECO:0000256" key="1">
    <source>
        <dbReference type="ARBA" id="ARBA00009121"/>
    </source>
</evidence>
<dbReference type="PROSITE" id="PS01095">
    <property type="entry name" value="GH18_1"/>
    <property type="match status" value="1"/>
</dbReference>
<evidence type="ECO:0000259" key="8">
    <source>
        <dbReference type="PROSITE" id="PS51910"/>
    </source>
</evidence>
<dbReference type="GO" id="GO:0008061">
    <property type="term" value="F:chitin binding"/>
    <property type="evidence" value="ECO:0007669"/>
    <property type="project" value="InterPro"/>
</dbReference>
<keyword evidence="5 6" id="KW-0326">Glycosidase</keyword>
<dbReference type="SUPFAM" id="SSF81296">
    <property type="entry name" value="E set domains"/>
    <property type="match status" value="1"/>
</dbReference>
<dbReference type="InterPro" id="IPR050542">
    <property type="entry name" value="Glycosyl_Hydrlase18_Chitinase"/>
</dbReference>
<feature type="domain" description="GH18" evidence="8">
    <location>
        <begin position="38"/>
        <end position="362"/>
    </location>
</feature>
<reference evidence="9" key="1">
    <citation type="submission" date="2019-11" db="EMBL/GenBank/DDBJ databases">
        <authorList>
            <person name="Feng L."/>
        </authorList>
    </citation>
    <scope>NUCLEOTIDE SEQUENCE</scope>
    <source>
        <strain evidence="9">CTertiumLFYP3</strain>
    </source>
</reference>
<dbReference type="Pfam" id="PF00704">
    <property type="entry name" value="Glyco_hydro_18"/>
    <property type="match status" value="1"/>
</dbReference>
<dbReference type="PROSITE" id="PS51910">
    <property type="entry name" value="GH18_2"/>
    <property type="match status" value="1"/>
</dbReference>
<dbReference type="CDD" id="cd12214">
    <property type="entry name" value="ChiA1_BD"/>
    <property type="match status" value="1"/>
</dbReference>
<dbReference type="GO" id="GO:0030246">
    <property type="term" value="F:carbohydrate binding"/>
    <property type="evidence" value="ECO:0007669"/>
    <property type="project" value="InterPro"/>
</dbReference>
<dbReference type="CDD" id="cd02871">
    <property type="entry name" value="GH18_chitinase_D-like"/>
    <property type="match status" value="1"/>
</dbReference>
<evidence type="ECO:0000256" key="2">
    <source>
        <dbReference type="ARBA" id="ARBA00012729"/>
    </source>
</evidence>